<proteinExistence type="predicted"/>
<evidence type="ECO:0000313" key="2">
    <source>
        <dbReference type="EMBL" id="NIJ15463.1"/>
    </source>
</evidence>
<evidence type="ECO:0000256" key="1">
    <source>
        <dbReference type="SAM" id="Phobius"/>
    </source>
</evidence>
<dbReference type="PANTHER" id="PTHR32309:SF13">
    <property type="entry name" value="FERRIC ENTEROBACTIN TRANSPORT PROTEIN FEPE"/>
    <property type="match status" value="1"/>
</dbReference>
<name>A0A846M1G5_9SPHN</name>
<dbReference type="Proteomes" id="UP000576821">
    <property type="component" value="Unassembled WGS sequence"/>
</dbReference>
<dbReference type="AlphaFoldDB" id="A0A846M1G5"/>
<organism evidence="2 3">
    <name type="scientific">Sphingobium vermicomposti</name>
    <dbReference type="NCBI Taxonomy" id="529005"/>
    <lineage>
        <taxon>Bacteria</taxon>
        <taxon>Pseudomonadati</taxon>
        <taxon>Pseudomonadota</taxon>
        <taxon>Alphaproteobacteria</taxon>
        <taxon>Sphingomonadales</taxon>
        <taxon>Sphingomonadaceae</taxon>
        <taxon>Sphingobium</taxon>
    </lineage>
</organism>
<dbReference type="InterPro" id="IPR050445">
    <property type="entry name" value="Bact_polysacc_biosynth/exp"/>
</dbReference>
<feature type="transmembrane region" description="Helical" evidence="1">
    <location>
        <begin position="354"/>
        <end position="375"/>
    </location>
</feature>
<dbReference type="RefSeq" id="WP_341785921.1">
    <property type="nucleotide sequence ID" value="NZ_JAASQR010000001.1"/>
</dbReference>
<keyword evidence="1" id="KW-1133">Transmembrane helix</keyword>
<dbReference type="EMBL" id="JAASQR010000001">
    <property type="protein sequence ID" value="NIJ15463.1"/>
    <property type="molecule type" value="Genomic_DNA"/>
</dbReference>
<keyword evidence="1" id="KW-0472">Membrane</keyword>
<feature type="transmembrane region" description="Helical" evidence="1">
    <location>
        <begin position="25"/>
        <end position="45"/>
    </location>
</feature>
<dbReference type="PANTHER" id="PTHR32309">
    <property type="entry name" value="TYROSINE-PROTEIN KINASE"/>
    <property type="match status" value="1"/>
</dbReference>
<keyword evidence="3" id="KW-1185">Reference proteome</keyword>
<dbReference type="GO" id="GO:0005886">
    <property type="term" value="C:plasma membrane"/>
    <property type="evidence" value="ECO:0007669"/>
    <property type="project" value="TreeGrafter"/>
</dbReference>
<gene>
    <name evidence="2" type="ORF">FHS54_000412</name>
</gene>
<comment type="caution">
    <text evidence="2">The sequence shown here is derived from an EMBL/GenBank/DDBJ whole genome shotgun (WGS) entry which is preliminary data.</text>
</comment>
<evidence type="ECO:0000313" key="3">
    <source>
        <dbReference type="Proteomes" id="UP000576821"/>
    </source>
</evidence>
<accession>A0A846M1G5</accession>
<reference evidence="2 3" key="1">
    <citation type="submission" date="2020-03" db="EMBL/GenBank/DDBJ databases">
        <title>Genomic Encyclopedia of Type Strains, Phase IV (KMG-IV): sequencing the most valuable type-strain genomes for metagenomic binning, comparative biology and taxonomic classification.</title>
        <authorList>
            <person name="Goeker M."/>
        </authorList>
    </citation>
    <scope>NUCLEOTIDE SEQUENCE [LARGE SCALE GENOMIC DNA]</scope>
    <source>
        <strain evidence="2 3">DSM 21299</strain>
    </source>
</reference>
<dbReference type="GO" id="GO:0004713">
    <property type="term" value="F:protein tyrosine kinase activity"/>
    <property type="evidence" value="ECO:0007669"/>
    <property type="project" value="TreeGrafter"/>
</dbReference>
<protein>
    <submittedName>
        <fullName evidence="2">Capsular polysaccharide transport system permease protein</fullName>
    </submittedName>
</protein>
<keyword evidence="1" id="KW-0812">Transmembrane</keyword>
<sequence length="380" mass="42299">MKRRATKDAKQVEIMRNVLRKKNSLFLAVVVLPTIISILYFGIFASDVYISESRFVVKATKQSVSDGVGLLLQSAGFNNANEEVYATNDYIISRSALQQLNRDGAVTSAYTAPGISIFDRFNPLGGNGSFERLFKYYSGRIAITSDSRSAISTLVVRAYSSQDAVKLNSRLLELAEDMVNRLNARGREDLIKYARAEVEHAKQQARVASQALAAYRNRWGVVDPQQQAAIQLQMVSKLQDELITVKSQLIQLRAFTPENPQIPVLEKRVRILSQEIDEQTGLVAGDANKSLAAATVEFQRLQLENGFAERQLAGAMASLQEAQNEARRKQVYVERIVNPNRPDTALEPRRLRGIFATFVVGLIAWGILSLLLAGVREHQS</sequence>